<dbReference type="SUPFAM" id="SSF51735">
    <property type="entry name" value="NAD(P)-binding Rossmann-fold domains"/>
    <property type="match status" value="1"/>
</dbReference>
<protein>
    <recommendedName>
        <fullName evidence="3">NAD-dependent epimerase/dehydratase domain-containing protein</fullName>
    </recommendedName>
</protein>
<feature type="domain" description="NAD-dependent epimerase/dehydratase" evidence="3">
    <location>
        <begin position="6"/>
        <end position="249"/>
    </location>
</feature>
<dbReference type="Proteomes" id="UP000775547">
    <property type="component" value="Unassembled WGS sequence"/>
</dbReference>
<evidence type="ECO:0000259" key="3">
    <source>
        <dbReference type="Pfam" id="PF01370"/>
    </source>
</evidence>
<dbReference type="PANTHER" id="PTHR10366:SF564">
    <property type="entry name" value="STEROL-4-ALPHA-CARBOXYLATE 3-DEHYDROGENASE, DECARBOXYLATING"/>
    <property type="match status" value="1"/>
</dbReference>
<organism evidence="4 5">
    <name type="scientific">Asterophora parasitica</name>
    <dbReference type="NCBI Taxonomy" id="117018"/>
    <lineage>
        <taxon>Eukaryota</taxon>
        <taxon>Fungi</taxon>
        <taxon>Dikarya</taxon>
        <taxon>Basidiomycota</taxon>
        <taxon>Agaricomycotina</taxon>
        <taxon>Agaricomycetes</taxon>
        <taxon>Agaricomycetidae</taxon>
        <taxon>Agaricales</taxon>
        <taxon>Tricholomatineae</taxon>
        <taxon>Lyophyllaceae</taxon>
        <taxon>Asterophora</taxon>
    </lineage>
</organism>
<keyword evidence="5" id="KW-1185">Reference proteome</keyword>
<keyword evidence="1" id="KW-0560">Oxidoreductase</keyword>
<dbReference type="Pfam" id="PF01370">
    <property type="entry name" value="Epimerase"/>
    <property type="match status" value="1"/>
</dbReference>
<evidence type="ECO:0000256" key="1">
    <source>
        <dbReference type="ARBA" id="ARBA00023002"/>
    </source>
</evidence>
<evidence type="ECO:0000256" key="2">
    <source>
        <dbReference type="ARBA" id="ARBA00023445"/>
    </source>
</evidence>
<dbReference type="GO" id="GO:0016616">
    <property type="term" value="F:oxidoreductase activity, acting on the CH-OH group of donors, NAD or NADP as acceptor"/>
    <property type="evidence" value="ECO:0007669"/>
    <property type="project" value="TreeGrafter"/>
</dbReference>
<dbReference type="EMBL" id="JABCKV010000113">
    <property type="protein sequence ID" value="KAG5643427.1"/>
    <property type="molecule type" value="Genomic_DNA"/>
</dbReference>
<accession>A0A9P7G3K7</accession>
<dbReference type="AlphaFoldDB" id="A0A9P7G3K7"/>
<proteinExistence type="inferred from homology"/>
<dbReference type="Gene3D" id="3.40.50.720">
    <property type="entry name" value="NAD(P)-binding Rossmann-like Domain"/>
    <property type="match status" value="1"/>
</dbReference>
<dbReference type="PANTHER" id="PTHR10366">
    <property type="entry name" value="NAD DEPENDENT EPIMERASE/DEHYDRATASE"/>
    <property type="match status" value="1"/>
</dbReference>
<evidence type="ECO:0000313" key="4">
    <source>
        <dbReference type="EMBL" id="KAG5643427.1"/>
    </source>
</evidence>
<gene>
    <name evidence="4" type="ORF">DXG03_000935</name>
</gene>
<sequence length="335" mass="35932">MSGKLVLVTGITGFIAGHVADQFLAAGYRVRGTTRGAKAKQLSDAIHVKGLEFVQVDDIANDDLSEILTGVYAVIHVASPLPGRTSVEDTFNSAVSGTRNILEATVKAGIEKMVITATFGSIMDPSLSPSFSGKTLSASDWGSVSREEAEKKADDSYYVYFASKLLAEKAIWEFADKHPPLDIATILPSFVFGPYAEHFPLPAGPTQLGTNGLIYRLVSGDILPQTPPYIVDVRDVGKAHLLALDVPRKPIGEKRYLVNGGVLIWRDAVTHLNKVRPTIKTAAPDAFQADLGGPLAHIDVTRTNEDLNFGSWISPPDTIVAAADALVALQKTWKA</sequence>
<reference evidence="4" key="1">
    <citation type="submission" date="2020-07" db="EMBL/GenBank/DDBJ databases">
        <authorList>
            <person name="Nieuwenhuis M."/>
            <person name="Van De Peppel L.J.J."/>
        </authorList>
    </citation>
    <scope>NUCLEOTIDE SEQUENCE</scope>
    <source>
        <strain evidence="4">AP01</strain>
        <tissue evidence="4">Mycelium</tissue>
    </source>
</reference>
<comment type="caution">
    <text evidence="4">The sequence shown here is derived from an EMBL/GenBank/DDBJ whole genome shotgun (WGS) entry which is preliminary data.</text>
</comment>
<dbReference type="InterPro" id="IPR050425">
    <property type="entry name" value="NAD(P)_dehydrat-like"/>
</dbReference>
<dbReference type="InterPro" id="IPR036291">
    <property type="entry name" value="NAD(P)-bd_dom_sf"/>
</dbReference>
<evidence type="ECO:0000313" key="5">
    <source>
        <dbReference type="Proteomes" id="UP000775547"/>
    </source>
</evidence>
<dbReference type="OrthoDB" id="2735536at2759"/>
<dbReference type="InterPro" id="IPR001509">
    <property type="entry name" value="Epimerase_deHydtase"/>
</dbReference>
<comment type="similarity">
    <text evidence="2">Belongs to the NAD(P)-dependent epimerase/dehydratase family. Dihydroflavonol-4-reductase subfamily.</text>
</comment>
<reference evidence="4" key="2">
    <citation type="submission" date="2021-10" db="EMBL/GenBank/DDBJ databases">
        <title>Phylogenomics reveals ancestral predisposition of the termite-cultivated fungus Termitomyces towards a domesticated lifestyle.</title>
        <authorList>
            <person name="Auxier B."/>
            <person name="Grum-Grzhimaylo A."/>
            <person name="Cardenas M.E."/>
            <person name="Lodge J.D."/>
            <person name="Laessoe T."/>
            <person name="Pedersen O."/>
            <person name="Smith M.E."/>
            <person name="Kuyper T.W."/>
            <person name="Franco-Molano E.A."/>
            <person name="Baroni T.J."/>
            <person name="Aanen D.K."/>
        </authorList>
    </citation>
    <scope>NUCLEOTIDE SEQUENCE</scope>
    <source>
        <strain evidence="4">AP01</strain>
        <tissue evidence="4">Mycelium</tissue>
    </source>
</reference>
<name>A0A9P7G3K7_9AGAR</name>